<dbReference type="SMART" id="SM00717">
    <property type="entry name" value="SANT"/>
    <property type="match status" value="2"/>
</dbReference>
<keyword evidence="3" id="KW-0805">Transcription regulation</keyword>
<keyword evidence="12" id="KW-1185">Reference proteome</keyword>
<dbReference type="GO" id="GO:0005634">
    <property type="term" value="C:nucleus"/>
    <property type="evidence" value="ECO:0007669"/>
    <property type="project" value="UniProtKB-SubCell"/>
</dbReference>
<keyword evidence="4" id="KW-0238">DNA-binding</keyword>
<dbReference type="CDD" id="cd00167">
    <property type="entry name" value="SANT"/>
    <property type="match status" value="2"/>
</dbReference>
<dbReference type="PANTHER" id="PTHR47995">
    <property type="entry name" value="TRANSCRIPTION FACTOR MYB33-RELATED"/>
    <property type="match status" value="1"/>
</dbReference>
<dbReference type="FunFam" id="1.10.10.60:FF:000119">
    <property type="entry name" value="Transcription factor GAMYB"/>
    <property type="match status" value="1"/>
</dbReference>
<keyword evidence="7" id="KW-0539">Nucleus</keyword>
<evidence type="ECO:0000256" key="2">
    <source>
        <dbReference type="ARBA" id="ARBA00022737"/>
    </source>
</evidence>
<evidence type="ECO:0000256" key="3">
    <source>
        <dbReference type="ARBA" id="ARBA00023015"/>
    </source>
</evidence>
<sequence length="529" mass="59457">MALAGDGGSRSGGTETWKSGGWCQTLKKGPWTAVEDSILMEYVKQHGERNWNSVQRNSGLMRCGKSCRLRWVNHLRPNLKRGTFSDAEERLIVELHAKFGNKWARMAAQLPGRTDNEIKNFWNTRVKRHQRAGLPIYPHDIQPKDHHHYHQRRQPNHHQRERNSASSSLSSLLSAQSQRQKKTYSPTHPLFNPTKSSSTANPLHHHCNSLPNSNHQFKLFRDNNGGLALALTSPTLPFPSSSAPLFNPGLSTEAFNSFNYNNNGLVHESITNEGSKECQIHTVLSPHVERLFLHKYHNNLRPNIGASFNPNISSVSRMGIELPSIQSPVLTSTGSDYLMATSNEADEHEIASEFSQGNCGLLEDLLLESQALTSTEIPNKEKFAAENEAKWKYISEHGIMEDKTAALHLDSSFVHSFIDEQPINVFGIFGAAGVKRKKPQLEEMNYVDEYLLNMLDNFPMTVPVPDWDDKSPRMSNEEPWNMDDGNVGINNNREVPHSPVATASAMPDHDWALGSCCWNNLPSICEDQS</sequence>
<dbReference type="GO" id="GO:0040008">
    <property type="term" value="P:regulation of growth"/>
    <property type="evidence" value="ECO:0007669"/>
    <property type="project" value="UniProtKB-ARBA"/>
</dbReference>
<dbReference type="GO" id="GO:0003677">
    <property type="term" value="F:DNA binding"/>
    <property type="evidence" value="ECO:0007669"/>
    <property type="project" value="UniProtKB-KW"/>
</dbReference>
<evidence type="ECO:0000259" key="10">
    <source>
        <dbReference type="PROSITE" id="PS51294"/>
    </source>
</evidence>
<evidence type="ECO:0000259" key="9">
    <source>
        <dbReference type="PROSITE" id="PS50090"/>
    </source>
</evidence>
<dbReference type="GO" id="GO:0045893">
    <property type="term" value="P:positive regulation of DNA-templated transcription"/>
    <property type="evidence" value="ECO:0007669"/>
    <property type="project" value="UniProtKB-ARBA"/>
</dbReference>
<dbReference type="InterPro" id="IPR017930">
    <property type="entry name" value="Myb_dom"/>
</dbReference>
<dbReference type="FunFam" id="1.10.10.60:FF:000001">
    <property type="entry name" value="MYB-related transcription factor"/>
    <property type="match status" value="1"/>
</dbReference>
<evidence type="ECO:0000256" key="6">
    <source>
        <dbReference type="ARBA" id="ARBA00023163"/>
    </source>
</evidence>
<feature type="compositionally biased region" description="Basic residues" evidence="8">
    <location>
        <begin position="145"/>
        <end position="160"/>
    </location>
</feature>
<dbReference type="PANTHER" id="PTHR47995:SF18">
    <property type="entry name" value="TRANSCRIPTION FACTOR MYB65"/>
    <property type="match status" value="1"/>
</dbReference>
<evidence type="ECO:0000256" key="8">
    <source>
        <dbReference type="SAM" id="MobiDB-lite"/>
    </source>
</evidence>
<dbReference type="AlphaFoldDB" id="A0ABC8TTY0"/>
<evidence type="ECO:0000256" key="7">
    <source>
        <dbReference type="ARBA" id="ARBA00023242"/>
    </source>
</evidence>
<name>A0ABC8TTY0_9AQUA</name>
<dbReference type="SUPFAM" id="SSF46689">
    <property type="entry name" value="Homeodomain-like"/>
    <property type="match status" value="1"/>
</dbReference>
<gene>
    <name evidence="11" type="ORF">ILEXP_LOCUS42653</name>
</gene>
<protein>
    <submittedName>
        <fullName evidence="11">Uncharacterized protein</fullName>
    </submittedName>
</protein>
<dbReference type="GO" id="GO:0048235">
    <property type="term" value="P:pollen sperm cell differentiation"/>
    <property type="evidence" value="ECO:0007669"/>
    <property type="project" value="UniProtKB-ARBA"/>
</dbReference>
<evidence type="ECO:0000313" key="12">
    <source>
        <dbReference type="Proteomes" id="UP001642360"/>
    </source>
</evidence>
<evidence type="ECO:0000256" key="5">
    <source>
        <dbReference type="ARBA" id="ARBA00023159"/>
    </source>
</evidence>
<evidence type="ECO:0000313" key="11">
    <source>
        <dbReference type="EMBL" id="CAK9172951.1"/>
    </source>
</evidence>
<feature type="region of interest" description="Disordered" evidence="8">
    <location>
        <begin position="136"/>
        <end position="209"/>
    </location>
</feature>
<dbReference type="PROSITE" id="PS50090">
    <property type="entry name" value="MYB_LIKE"/>
    <property type="match status" value="2"/>
</dbReference>
<comment type="subcellular location">
    <subcellularLocation>
        <location evidence="1">Nucleus</location>
    </subcellularLocation>
</comment>
<feature type="compositionally biased region" description="Low complexity" evidence="8">
    <location>
        <begin position="164"/>
        <end position="178"/>
    </location>
</feature>
<feature type="domain" description="Myb-like" evidence="9">
    <location>
        <begin position="23"/>
        <end position="75"/>
    </location>
</feature>
<comment type="caution">
    <text evidence="11">The sequence shown here is derived from an EMBL/GenBank/DDBJ whole genome shotgun (WGS) entry which is preliminary data.</text>
</comment>
<keyword evidence="6" id="KW-0804">Transcription</keyword>
<feature type="domain" description="HTH myb-type" evidence="10">
    <location>
        <begin position="24"/>
        <end position="75"/>
    </location>
</feature>
<proteinExistence type="predicted"/>
<evidence type="ECO:0000256" key="4">
    <source>
        <dbReference type="ARBA" id="ARBA00023125"/>
    </source>
</evidence>
<organism evidence="11 12">
    <name type="scientific">Ilex paraguariensis</name>
    <name type="common">yerba mate</name>
    <dbReference type="NCBI Taxonomy" id="185542"/>
    <lineage>
        <taxon>Eukaryota</taxon>
        <taxon>Viridiplantae</taxon>
        <taxon>Streptophyta</taxon>
        <taxon>Embryophyta</taxon>
        <taxon>Tracheophyta</taxon>
        <taxon>Spermatophyta</taxon>
        <taxon>Magnoliopsida</taxon>
        <taxon>eudicotyledons</taxon>
        <taxon>Gunneridae</taxon>
        <taxon>Pentapetalae</taxon>
        <taxon>asterids</taxon>
        <taxon>campanulids</taxon>
        <taxon>Aquifoliales</taxon>
        <taxon>Aquifoliaceae</taxon>
        <taxon>Ilex</taxon>
    </lineage>
</organism>
<dbReference type="InterPro" id="IPR001005">
    <property type="entry name" value="SANT/Myb"/>
</dbReference>
<dbReference type="Pfam" id="PF00249">
    <property type="entry name" value="Myb_DNA-binding"/>
    <property type="match status" value="2"/>
</dbReference>
<keyword evidence="2" id="KW-0677">Repeat</keyword>
<feature type="domain" description="Myb-like" evidence="9">
    <location>
        <begin position="76"/>
        <end position="126"/>
    </location>
</feature>
<feature type="domain" description="HTH myb-type" evidence="10">
    <location>
        <begin position="76"/>
        <end position="130"/>
    </location>
</feature>
<dbReference type="InterPro" id="IPR009057">
    <property type="entry name" value="Homeodomain-like_sf"/>
</dbReference>
<evidence type="ECO:0000256" key="1">
    <source>
        <dbReference type="ARBA" id="ARBA00004123"/>
    </source>
</evidence>
<reference evidence="11 12" key="1">
    <citation type="submission" date="2024-02" db="EMBL/GenBank/DDBJ databases">
        <authorList>
            <person name="Vignale AGUSTIN F."/>
            <person name="Sosa J E."/>
            <person name="Modenutti C."/>
        </authorList>
    </citation>
    <scope>NUCLEOTIDE SEQUENCE [LARGE SCALE GENOMIC DNA]</scope>
</reference>
<dbReference type="EMBL" id="CAUOFW020006119">
    <property type="protein sequence ID" value="CAK9172951.1"/>
    <property type="molecule type" value="Genomic_DNA"/>
</dbReference>
<dbReference type="PROSITE" id="PS51294">
    <property type="entry name" value="HTH_MYB"/>
    <property type="match status" value="2"/>
</dbReference>
<keyword evidence="5" id="KW-0010">Activator</keyword>
<dbReference type="Gene3D" id="1.10.10.60">
    <property type="entry name" value="Homeodomain-like"/>
    <property type="match status" value="2"/>
</dbReference>
<dbReference type="Proteomes" id="UP001642360">
    <property type="component" value="Unassembled WGS sequence"/>
</dbReference>
<accession>A0ABC8TTY0</accession>